<dbReference type="AlphaFoldDB" id="A0AAD4M8N1"/>
<accession>A0AAD4M8N1</accession>
<sequence>MKKLNRMAAGIIFRGQVDLHFLHVDEAIERAEERLQMSMSRGERTISFITGKGKRSNDGPKILPALQEHIAKYVNVDPFAGWVQNYYYYAKFQARTRI</sequence>
<dbReference type="PANTHER" id="PTHR46535">
    <property type="entry name" value="NEDD4-BINDING PROTEIN 2"/>
    <property type="match status" value="1"/>
</dbReference>
<dbReference type="PROSITE" id="PS50828">
    <property type="entry name" value="SMR"/>
    <property type="match status" value="1"/>
</dbReference>
<proteinExistence type="predicted"/>
<gene>
    <name evidence="2" type="ORF">B0F90DRAFT_1699487</name>
</gene>
<dbReference type="Gene3D" id="3.30.1370.110">
    <property type="match status" value="1"/>
</dbReference>
<dbReference type="InterPro" id="IPR036063">
    <property type="entry name" value="Smr_dom_sf"/>
</dbReference>
<dbReference type="GO" id="GO:0005634">
    <property type="term" value="C:nucleus"/>
    <property type="evidence" value="ECO:0007669"/>
    <property type="project" value="TreeGrafter"/>
</dbReference>
<protein>
    <recommendedName>
        <fullName evidence="1">Smr domain-containing protein</fullName>
    </recommendedName>
</protein>
<dbReference type="Pfam" id="PF01713">
    <property type="entry name" value="Smr"/>
    <property type="match status" value="1"/>
</dbReference>
<dbReference type="Proteomes" id="UP001203297">
    <property type="component" value="Unassembled WGS sequence"/>
</dbReference>
<dbReference type="EMBL" id="WTXG01000005">
    <property type="protein sequence ID" value="KAI0305615.1"/>
    <property type="molecule type" value="Genomic_DNA"/>
</dbReference>
<dbReference type="SUPFAM" id="SSF160443">
    <property type="entry name" value="SMR domain-like"/>
    <property type="match status" value="1"/>
</dbReference>
<reference evidence="2" key="1">
    <citation type="journal article" date="2022" name="New Phytol.">
        <title>Evolutionary transition to the ectomycorrhizal habit in the genomes of a hyperdiverse lineage of mushroom-forming fungi.</title>
        <authorList>
            <person name="Looney B."/>
            <person name="Miyauchi S."/>
            <person name="Morin E."/>
            <person name="Drula E."/>
            <person name="Courty P.E."/>
            <person name="Kohler A."/>
            <person name="Kuo A."/>
            <person name="LaButti K."/>
            <person name="Pangilinan J."/>
            <person name="Lipzen A."/>
            <person name="Riley R."/>
            <person name="Andreopoulos W."/>
            <person name="He G."/>
            <person name="Johnson J."/>
            <person name="Nolan M."/>
            <person name="Tritt A."/>
            <person name="Barry K.W."/>
            <person name="Grigoriev I.V."/>
            <person name="Nagy L.G."/>
            <person name="Hibbett D."/>
            <person name="Henrissat B."/>
            <person name="Matheny P.B."/>
            <person name="Labbe J."/>
            <person name="Martin F.M."/>
        </authorList>
    </citation>
    <scope>NUCLEOTIDE SEQUENCE</scope>
    <source>
        <strain evidence="2">BPL690</strain>
    </source>
</reference>
<evidence type="ECO:0000259" key="1">
    <source>
        <dbReference type="PROSITE" id="PS50828"/>
    </source>
</evidence>
<dbReference type="PANTHER" id="PTHR46535:SF1">
    <property type="entry name" value="NEDD4-BINDING PROTEIN 2"/>
    <property type="match status" value="1"/>
</dbReference>
<dbReference type="InterPro" id="IPR052772">
    <property type="entry name" value="Endo/PolyKinase_Domain-Protein"/>
</dbReference>
<feature type="domain" description="Smr" evidence="1">
    <location>
        <begin position="17"/>
        <end position="69"/>
    </location>
</feature>
<comment type="caution">
    <text evidence="2">The sequence shown here is derived from an EMBL/GenBank/DDBJ whole genome shotgun (WGS) entry which is preliminary data.</text>
</comment>
<name>A0AAD4M8N1_9AGAM</name>
<keyword evidence="3" id="KW-1185">Reference proteome</keyword>
<dbReference type="GO" id="GO:0004519">
    <property type="term" value="F:endonuclease activity"/>
    <property type="evidence" value="ECO:0007669"/>
    <property type="project" value="TreeGrafter"/>
</dbReference>
<dbReference type="InterPro" id="IPR002625">
    <property type="entry name" value="Smr_dom"/>
</dbReference>
<evidence type="ECO:0000313" key="2">
    <source>
        <dbReference type="EMBL" id="KAI0305615.1"/>
    </source>
</evidence>
<evidence type="ECO:0000313" key="3">
    <source>
        <dbReference type="Proteomes" id="UP001203297"/>
    </source>
</evidence>
<organism evidence="2 3">
    <name type="scientific">Multifurca ochricompacta</name>
    <dbReference type="NCBI Taxonomy" id="376703"/>
    <lineage>
        <taxon>Eukaryota</taxon>
        <taxon>Fungi</taxon>
        <taxon>Dikarya</taxon>
        <taxon>Basidiomycota</taxon>
        <taxon>Agaricomycotina</taxon>
        <taxon>Agaricomycetes</taxon>
        <taxon>Russulales</taxon>
        <taxon>Russulaceae</taxon>
        <taxon>Multifurca</taxon>
    </lineage>
</organism>